<dbReference type="InterPro" id="IPR023393">
    <property type="entry name" value="START-like_dom_sf"/>
</dbReference>
<gene>
    <name evidence="1" type="ORF">GCM10022222_58820</name>
</gene>
<dbReference type="InterPro" id="IPR019587">
    <property type="entry name" value="Polyketide_cyclase/dehydratase"/>
</dbReference>
<dbReference type="SUPFAM" id="SSF55961">
    <property type="entry name" value="Bet v1-like"/>
    <property type="match status" value="1"/>
</dbReference>
<evidence type="ECO:0000313" key="1">
    <source>
        <dbReference type="EMBL" id="GAA3567123.1"/>
    </source>
</evidence>
<comment type="caution">
    <text evidence="1">The sequence shown here is derived from an EMBL/GenBank/DDBJ whole genome shotgun (WGS) entry which is preliminary data.</text>
</comment>
<dbReference type="EMBL" id="BAAAZN010000014">
    <property type="protein sequence ID" value="GAA3567123.1"/>
    <property type="molecule type" value="Genomic_DNA"/>
</dbReference>
<keyword evidence="2" id="KW-1185">Reference proteome</keyword>
<dbReference type="Gene3D" id="3.30.530.20">
    <property type="match status" value="1"/>
</dbReference>
<name>A0ABP6XHE3_9PSEU</name>
<evidence type="ECO:0008006" key="3">
    <source>
        <dbReference type="Google" id="ProtNLM"/>
    </source>
</evidence>
<dbReference type="Pfam" id="PF10604">
    <property type="entry name" value="Polyketide_cyc2"/>
    <property type="match status" value="1"/>
</dbReference>
<reference evidence="2" key="1">
    <citation type="journal article" date="2019" name="Int. J. Syst. Evol. Microbiol.">
        <title>The Global Catalogue of Microorganisms (GCM) 10K type strain sequencing project: providing services to taxonomists for standard genome sequencing and annotation.</title>
        <authorList>
            <consortium name="The Broad Institute Genomics Platform"/>
            <consortium name="The Broad Institute Genome Sequencing Center for Infectious Disease"/>
            <person name="Wu L."/>
            <person name="Ma J."/>
        </authorList>
    </citation>
    <scope>NUCLEOTIDE SEQUENCE [LARGE SCALE GENOMIC DNA]</scope>
    <source>
        <strain evidence="2">JCM 16898</strain>
    </source>
</reference>
<dbReference type="Proteomes" id="UP001500689">
    <property type="component" value="Unassembled WGS sequence"/>
</dbReference>
<protein>
    <recommendedName>
        <fullName evidence="3">Polyketide cyclase / dehydrase and lipid transport</fullName>
    </recommendedName>
</protein>
<accession>A0ABP6XHE3</accession>
<organism evidence="1 2">
    <name type="scientific">Amycolatopsis ultiminotia</name>
    <dbReference type="NCBI Taxonomy" id="543629"/>
    <lineage>
        <taxon>Bacteria</taxon>
        <taxon>Bacillati</taxon>
        <taxon>Actinomycetota</taxon>
        <taxon>Actinomycetes</taxon>
        <taxon>Pseudonocardiales</taxon>
        <taxon>Pseudonocardiaceae</taxon>
        <taxon>Amycolatopsis</taxon>
    </lineage>
</organism>
<evidence type="ECO:0000313" key="2">
    <source>
        <dbReference type="Proteomes" id="UP001500689"/>
    </source>
</evidence>
<dbReference type="RefSeq" id="WP_344865588.1">
    <property type="nucleotide sequence ID" value="NZ_BAAAZN010000014.1"/>
</dbReference>
<sequence>MTTRRSDWGPATMPHITETITIPASADAVFALVSDITNLPEWVEEFTAVSPDGDGWRADTVHGAVRLTVTVDKPSRVVDFRVDSPFGVHEAFTRVLPAGDEAEFLYTRLVKTADEARAETLRTTAGTRLQTLLDLVGAAAGG</sequence>
<proteinExistence type="predicted"/>